<reference evidence="3 4" key="1">
    <citation type="submission" date="2024-10" db="EMBL/GenBank/DDBJ databases">
        <title>Updated reference genomes for cyclostephanoid diatoms.</title>
        <authorList>
            <person name="Roberts W.R."/>
            <person name="Alverson A.J."/>
        </authorList>
    </citation>
    <scope>NUCLEOTIDE SEQUENCE [LARGE SCALE GENOMIC DNA]</scope>
    <source>
        <strain evidence="3 4">AJA010-31</strain>
    </source>
</reference>
<feature type="compositionally biased region" description="Basic and acidic residues" evidence="2">
    <location>
        <begin position="179"/>
        <end position="188"/>
    </location>
</feature>
<feature type="compositionally biased region" description="Polar residues" evidence="2">
    <location>
        <begin position="256"/>
        <end position="266"/>
    </location>
</feature>
<protein>
    <submittedName>
        <fullName evidence="3">Uncharacterized protein</fullName>
    </submittedName>
</protein>
<sequence length="1022" mass="113315">MNNRMDSFGLDSNDPTQIHRPDNKKGHCPNCNRKTNKFASVLGRHFDHGKSCPNCRPKQPQHEVVVVQQSMPTPPSTIPSTLVVPSSSFKEAEWRENDQQDDNMTIISEITMDRALLEHKRPTRHSVESSYQTSSSSSNTPTPHLMGQYFTRSMDTLTEVSEDRYSSRVMHANDMASLRNERIRREQEENTSSRSINRMNSGGQTNVKSSPKRMSNDSSATIEYTLDKLNKFDKNIESYKKRGCSRSPSRSLPLPNNTTMFKGSPSQEERLSRSYNGEELFHEPVRQFGTNQQKLQQLNTPISSLPIKNLNINQTSGSRTLKQPPSIKDIPIILKCAEMYPTKNCIERAFQTVFLLSTEADPLGQLARREIVNLKCFELLHDSFLRHEKDADCVVALFNALWALCFFHGSDEATNGIAVKKIQVLKIVECIICSLESHSDNVRIQEMGFDILNRFLDVLPPVQLEPATNMILSNLHQMSANSDVFTIGMDIVNCLCRQFDDSKLEVAKSLISNGHLLEKLTDTSTNLESKELVCQLLWCVTSIIESVSILSPNSESIINHINVVMEEVPPSEDTASFHESICGILANLAMLASNHVLMGKLGVVSIICEEIYAFGHSEYVLLAACTTLANLSVSSDTRTLLLTEDGVTAILFSMKNVPDSLDVQCEAMRALNKLAESPIACAAGVNTIISTIICYSDSKYIQKVGCSILSRISVNEKCRVALTASRGFFDTLIQIQKVNAADKLIQNDIISLIRNLSFEQSILPFIMNRGFVQSTLHAMEAHSDYAELQENGCDLLWKLSSFSSEAKIQICSDGGLQCIVKAMQTLPESSSLQGVACKAIFILIEGSDEQKDIAISLGVIDLIICLILVHPHDVNILDEAVNILISLSIVDDCLSQIVDNGGLTTVIDAMNTNNMSIELIIAGARFIRGVVLEEEKYVNDVTESIPPILSCISNHSESTELLVLSCETLKCLITRSEICKKHLLASQGRSILEKIVAEKKYSKCTGSSSATISVHALLDELC</sequence>
<dbReference type="SUPFAM" id="SSF48371">
    <property type="entry name" value="ARM repeat"/>
    <property type="match status" value="2"/>
</dbReference>
<evidence type="ECO:0000313" key="3">
    <source>
        <dbReference type="EMBL" id="KAL3793849.1"/>
    </source>
</evidence>
<proteinExistence type="predicted"/>
<feature type="compositionally biased region" description="Low complexity" evidence="2">
    <location>
        <begin position="128"/>
        <end position="138"/>
    </location>
</feature>
<feature type="region of interest" description="Disordered" evidence="2">
    <location>
        <begin position="169"/>
        <end position="219"/>
    </location>
</feature>
<name>A0ABD3Q1N6_9STRA</name>
<feature type="region of interest" description="Disordered" evidence="2">
    <location>
        <begin position="121"/>
        <end position="145"/>
    </location>
</feature>
<organism evidence="3 4">
    <name type="scientific">Cyclotella atomus</name>
    <dbReference type="NCBI Taxonomy" id="382360"/>
    <lineage>
        <taxon>Eukaryota</taxon>
        <taxon>Sar</taxon>
        <taxon>Stramenopiles</taxon>
        <taxon>Ochrophyta</taxon>
        <taxon>Bacillariophyta</taxon>
        <taxon>Coscinodiscophyceae</taxon>
        <taxon>Thalassiosirophycidae</taxon>
        <taxon>Stephanodiscales</taxon>
        <taxon>Stephanodiscaceae</taxon>
        <taxon>Cyclotella</taxon>
    </lineage>
</organism>
<dbReference type="PANTHER" id="PTHR22895">
    <property type="entry name" value="ARMADILLO REPEAT-CONTAINING PROTEIN 6"/>
    <property type="match status" value="1"/>
</dbReference>
<evidence type="ECO:0000256" key="2">
    <source>
        <dbReference type="SAM" id="MobiDB-lite"/>
    </source>
</evidence>
<comment type="caution">
    <text evidence="3">The sequence shown here is derived from an EMBL/GenBank/DDBJ whole genome shotgun (WGS) entry which is preliminary data.</text>
</comment>
<evidence type="ECO:0000256" key="1">
    <source>
        <dbReference type="ARBA" id="ARBA00022737"/>
    </source>
</evidence>
<keyword evidence="4" id="KW-1185">Reference proteome</keyword>
<feature type="compositionally biased region" description="Low complexity" evidence="2">
    <location>
        <begin position="245"/>
        <end position="255"/>
    </location>
</feature>
<dbReference type="InterPro" id="IPR011989">
    <property type="entry name" value="ARM-like"/>
</dbReference>
<dbReference type="EMBL" id="JALLPJ020000379">
    <property type="protein sequence ID" value="KAL3793849.1"/>
    <property type="molecule type" value="Genomic_DNA"/>
</dbReference>
<dbReference type="PANTHER" id="PTHR22895:SF0">
    <property type="entry name" value="ARMADILLO REPEAT-CONTAINING PROTEIN 6"/>
    <property type="match status" value="1"/>
</dbReference>
<gene>
    <name evidence="3" type="ORF">ACHAWO_012718</name>
</gene>
<keyword evidence="1" id="KW-0677">Repeat</keyword>
<feature type="region of interest" description="Disordered" evidence="2">
    <location>
        <begin position="241"/>
        <end position="268"/>
    </location>
</feature>
<feature type="compositionally biased region" description="Polar residues" evidence="2">
    <location>
        <begin position="192"/>
        <end position="219"/>
    </location>
</feature>
<dbReference type="AlphaFoldDB" id="A0ABD3Q1N6"/>
<accession>A0ABD3Q1N6</accession>
<feature type="region of interest" description="Disordered" evidence="2">
    <location>
        <begin position="1"/>
        <end position="27"/>
    </location>
</feature>
<dbReference type="InterPro" id="IPR016024">
    <property type="entry name" value="ARM-type_fold"/>
</dbReference>
<evidence type="ECO:0000313" key="4">
    <source>
        <dbReference type="Proteomes" id="UP001530400"/>
    </source>
</evidence>
<dbReference type="Proteomes" id="UP001530400">
    <property type="component" value="Unassembled WGS sequence"/>
</dbReference>
<dbReference type="Gene3D" id="1.25.10.10">
    <property type="entry name" value="Leucine-rich Repeat Variant"/>
    <property type="match status" value="2"/>
</dbReference>